<name>A0A4Y5YM64_9MICO</name>
<dbReference type="AlphaFoldDB" id="A0A4Y5YM64"/>
<evidence type="ECO:0000313" key="2">
    <source>
        <dbReference type="EMBL" id="QDE33549.1"/>
    </source>
</evidence>
<protein>
    <recommendedName>
        <fullName evidence="1">DUF7882 domain-containing protein</fullName>
    </recommendedName>
</protein>
<organism evidence="2 3">
    <name type="scientific">Microbacterium foliorum</name>
    <dbReference type="NCBI Taxonomy" id="104336"/>
    <lineage>
        <taxon>Bacteria</taxon>
        <taxon>Bacillati</taxon>
        <taxon>Actinomycetota</taxon>
        <taxon>Actinomycetes</taxon>
        <taxon>Micrococcales</taxon>
        <taxon>Microbacteriaceae</taxon>
        <taxon>Microbacterium</taxon>
    </lineage>
</organism>
<dbReference type="Proteomes" id="UP000316125">
    <property type="component" value="Chromosome"/>
</dbReference>
<reference evidence="2 3" key="1">
    <citation type="submission" date="2019-06" db="EMBL/GenBank/DDBJ databases">
        <title>Complete genome of Microbacterium foliorum M2.</title>
        <authorList>
            <person name="Cao G."/>
        </authorList>
    </citation>
    <scope>NUCLEOTIDE SEQUENCE [LARGE SCALE GENOMIC DNA]</scope>
    <source>
        <strain evidence="2 3">M2</strain>
    </source>
</reference>
<dbReference type="InterPro" id="IPR057204">
    <property type="entry name" value="DUF7882"/>
</dbReference>
<feature type="domain" description="DUF7882" evidence="1">
    <location>
        <begin position="1"/>
        <end position="92"/>
    </location>
</feature>
<dbReference type="Pfam" id="PF25355">
    <property type="entry name" value="DUF7882"/>
    <property type="match status" value="1"/>
</dbReference>
<proteinExistence type="predicted"/>
<dbReference type="RefSeq" id="WP_140035844.1">
    <property type="nucleotide sequence ID" value="NZ_CP041040.1"/>
</dbReference>
<dbReference type="EMBL" id="CP041040">
    <property type="protein sequence ID" value="QDE33549.1"/>
    <property type="molecule type" value="Genomic_DNA"/>
</dbReference>
<accession>A0A4Y5YM64</accession>
<dbReference type="OrthoDB" id="5070979at2"/>
<gene>
    <name evidence="2" type="ORF">FIV50_01280</name>
</gene>
<evidence type="ECO:0000259" key="1">
    <source>
        <dbReference type="Pfam" id="PF25355"/>
    </source>
</evidence>
<evidence type="ECO:0000313" key="3">
    <source>
        <dbReference type="Proteomes" id="UP000316125"/>
    </source>
</evidence>
<sequence length="109" mass="11959">MGRLTYGNTATPIELDDRLMTHLRLVIVTKLRRNESFPLTLAMGDGIAETIWVHASIPLRFSMSQEVDVDRALVVAMMNAASSAGGLDLTREEFARVVDGSRTLHAMSA</sequence>